<dbReference type="Proteomes" id="UP000241818">
    <property type="component" value="Unassembled WGS sequence"/>
</dbReference>
<dbReference type="OrthoDB" id="428854at2759"/>
<feature type="region of interest" description="Disordered" evidence="1">
    <location>
        <begin position="266"/>
        <end position="307"/>
    </location>
</feature>
<sequence length="544" mass="58447">MSHEYSSSNPFRRKATAPTSTASAVPPEIPSTITHFTYSQADPTTSFQSNPQSKKTQKKVRVQSPPPPSPSLPVSSTILDDVPAYSEPSKLIPRDDNPFSRAPSDTSEGDRLGKPSQAPPNPFQKTLETMEQSVREGTGPPKHINQGRASLDVEAFKRLLLTGNAGLGVSTLGTPPAHLHNRLGDGGSSTDASSISRHSMFEPIQGALPESPRTSHEISDLEDNLRGINTTSSTTGRMKPPPPSSRHGKLIKVELRDDSHINTNALATQQPSTLGSANYQDYFGSSQPSMKRSPTDLNKPLPPAPDRAFHEFDIESVYDREAAGKAPEPPSPGGSMRRKTPPTPPLTRRHSQRVSDSKITRGDVGRLSPKVEEEPPKQRPASITSIEPISNGGRPRSDSGRVPPPPPSRRPGSLRNSSRQSSLPSSPVASQPPTLPAARGPTRSVSARERPPSVVMDIDLNKRASTIPPPPPPHRHGRSSMEGGASQRTSGDYSRSGDGLRRGSEASSIQQEGLGDRPDILADLSKLQKEIDALRARGVRESVT</sequence>
<feature type="compositionally biased region" description="Polar residues" evidence="1">
    <location>
        <begin position="1"/>
        <end position="10"/>
    </location>
</feature>
<feature type="compositionally biased region" description="Polar residues" evidence="1">
    <location>
        <begin position="227"/>
        <end position="236"/>
    </location>
</feature>
<keyword evidence="3" id="KW-1185">Reference proteome</keyword>
<gene>
    <name evidence="2" type="ORF">M430DRAFT_181773</name>
</gene>
<name>A0A2T3ARL6_AMORE</name>
<dbReference type="AlphaFoldDB" id="A0A2T3ARL6"/>
<dbReference type="GeneID" id="36571889"/>
<protein>
    <submittedName>
        <fullName evidence="2">Uncharacterized protein</fullName>
    </submittedName>
</protein>
<feature type="compositionally biased region" description="Low complexity" evidence="1">
    <location>
        <begin position="410"/>
        <end position="432"/>
    </location>
</feature>
<dbReference type="RefSeq" id="XP_024717294.1">
    <property type="nucleotide sequence ID" value="XM_024863808.1"/>
</dbReference>
<proteinExistence type="predicted"/>
<feature type="compositionally biased region" description="Polar residues" evidence="1">
    <location>
        <begin position="123"/>
        <end position="132"/>
    </location>
</feature>
<dbReference type="InParanoid" id="A0A2T3ARL6"/>
<reference evidence="2 3" key="1">
    <citation type="journal article" date="2018" name="New Phytol.">
        <title>Comparative genomics and transcriptomics depict ericoid mycorrhizal fungi as versatile saprotrophs and plant mutualists.</title>
        <authorList>
            <person name="Martino E."/>
            <person name="Morin E."/>
            <person name="Grelet G.A."/>
            <person name="Kuo A."/>
            <person name="Kohler A."/>
            <person name="Daghino S."/>
            <person name="Barry K.W."/>
            <person name="Cichocki N."/>
            <person name="Clum A."/>
            <person name="Dockter R.B."/>
            <person name="Hainaut M."/>
            <person name="Kuo R.C."/>
            <person name="LaButti K."/>
            <person name="Lindahl B.D."/>
            <person name="Lindquist E.A."/>
            <person name="Lipzen A."/>
            <person name="Khouja H.R."/>
            <person name="Magnuson J."/>
            <person name="Murat C."/>
            <person name="Ohm R.A."/>
            <person name="Singer S.W."/>
            <person name="Spatafora J.W."/>
            <person name="Wang M."/>
            <person name="Veneault-Fourrey C."/>
            <person name="Henrissat B."/>
            <person name="Grigoriev I.V."/>
            <person name="Martin F.M."/>
            <person name="Perotto S."/>
        </authorList>
    </citation>
    <scope>NUCLEOTIDE SEQUENCE [LARGE SCALE GENOMIC DNA]</scope>
    <source>
        <strain evidence="2 3">ATCC 22711</strain>
    </source>
</reference>
<evidence type="ECO:0000256" key="1">
    <source>
        <dbReference type="SAM" id="MobiDB-lite"/>
    </source>
</evidence>
<accession>A0A2T3ARL6</accession>
<organism evidence="2 3">
    <name type="scientific">Amorphotheca resinae ATCC 22711</name>
    <dbReference type="NCBI Taxonomy" id="857342"/>
    <lineage>
        <taxon>Eukaryota</taxon>
        <taxon>Fungi</taxon>
        <taxon>Dikarya</taxon>
        <taxon>Ascomycota</taxon>
        <taxon>Pezizomycotina</taxon>
        <taxon>Leotiomycetes</taxon>
        <taxon>Helotiales</taxon>
        <taxon>Amorphothecaceae</taxon>
        <taxon>Amorphotheca</taxon>
    </lineage>
</organism>
<feature type="region of interest" description="Disordered" evidence="1">
    <location>
        <begin position="226"/>
        <end position="248"/>
    </location>
</feature>
<feature type="compositionally biased region" description="Basic and acidic residues" evidence="1">
    <location>
        <begin position="353"/>
        <end position="377"/>
    </location>
</feature>
<feature type="compositionally biased region" description="Polar residues" evidence="1">
    <location>
        <begin position="266"/>
        <end position="296"/>
    </location>
</feature>
<feature type="compositionally biased region" description="Low complexity" evidence="1">
    <location>
        <begin position="16"/>
        <end position="26"/>
    </location>
</feature>
<feature type="region of interest" description="Disordered" evidence="1">
    <location>
        <begin position="1"/>
        <end position="147"/>
    </location>
</feature>
<feature type="compositionally biased region" description="Polar residues" evidence="1">
    <location>
        <begin position="31"/>
        <end position="54"/>
    </location>
</feature>
<dbReference type="STRING" id="857342.A0A2T3ARL6"/>
<evidence type="ECO:0000313" key="3">
    <source>
        <dbReference type="Proteomes" id="UP000241818"/>
    </source>
</evidence>
<feature type="region of interest" description="Disordered" evidence="1">
    <location>
        <begin position="319"/>
        <end position="518"/>
    </location>
</feature>
<evidence type="ECO:0000313" key="2">
    <source>
        <dbReference type="EMBL" id="PSS08996.1"/>
    </source>
</evidence>
<dbReference type="EMBL" id="KZ679017">
    <property type="protein sequence ID" value="PSS08996.1"/>
    <property type="molecule type" value="Genomic_DNA"/>
</dbReference>